<dbReference type="InterPro" id="IPR021967">
    <property type="entry name" value="Nup98_C"/>
</dbReference>
<comment type="similarity">
    <text evidence="3">Belongs to the nucleoporin GLFG family.</text>
</comment>
<evidence type="ECO:0000256" key="8">
    <source>
        <dbReference type="ARBA" id="ARBA00022927"/>
    </source>
</evidence>
<dbReference type="Pfam" id="PF12110">
    <property type="entry name" value="Nup96"/>
    <property type="match status" value="1"/>
</dbReference>
<reference evidence="15" key="1">
    <citation type="submission" date="2025-08" db="UniProtKB">
        <authorList>
            <consortium name="RefSeq"/>
        </authorList>
    </citation>
    <scope>IDENTIFICATION</scope>
</reference>
<keyword evidence="9" id="KW-0811">Translocation</keyword>
<feature type="region of interest" description="Disordered" evidence="12">
    <location>
        <begin position="920"/>
        <end position="944"/>
    </location>
</feature>
<dbReference type="PROSITE" id="PS51434">
    <property type="entry name" value="NUP_C"/>
    <property type="match status" value="1"/>
</dbReference>
<comment type="subcellular location">
    <subcellularLocation>
        <location evidence="2">Nucleus membrane</location>
        <topology evidence="2">Peripheral membrane protein</topology>
        <orientation evidence="2">Nucleoplasmic side</orientation>
    </subcellularLocation>
    <subcellularLocation>
        <location evidence="1">Nucleus</location>
        <location evidence="1">Nuclear pore complex</location>
    </subcellularLocation>
</comment>
<dbReference type="PANTHER" id="PTHR23198">
    <property type="entry name" value="NUCLEOPORIN"/>
    <property type="match status" value="1"/>
</dbReference>
<keyword evidence="8" id="KW-0653">Protein transport</keyword>
<keyword evidence="10" id="KW-0906">Nuclear pore complex</keyword>
<keyword evidence="14" id="KW-1185">Reference proteome</keyword>
<accession>A0ABM4D4T3</accession>
<proteinExistence type="inferred from homology"/>
<evidence type="ECO:0000256" key="3">
    <source>
        <dbReference type="ARBA" id="ARBA00008926"/>
    </source>
</evidence>
<feature type="region of interest" description="Disordered" evidence="12">
    <location>
        <begin position="1"/>
        <end position="35"/>
    </location>
</feature>
<evidence type="ECO:0000256" key="5">
    <source>
        <dbReference type="ARBA" id="ARBA00022448"/>
    </source>
</evidence>
<keyword evidence="11" id="KW-0539">Nucleus</keyword>
<keyword evidence="7" id="KW-0509">mRNA transport</keyword>
<dbReference type="Pfam" id="PF21240">
    <property type="entry name" value="Nup98_GLEBS"/>
    <property type="match status" value="1"/>
</dbReference>
<dbReference type="RefSeq" id="XP_065669301.1">
    <property type="nucleotide sequence ID" value="XM_065813229.1"/>
</dbReference>
<dbReference type="InterPro" id="IPR007230">
    <property type="entry name" value="Nup98_auto-Pept-S59_dom"/>
</dbReference>
<evidence type="ECO:0000313" key="14">
    <source>
        <dbReference type="Proteomes" id="UP001652625"/>
    </source>
</evidence>
<dbReference type="InterPro" id="IPR036903">
    <property type="entry name" value="Nup98_auto-Pept-S59_dom_sf"/>
</dbReference>
<evidence type="ECO:0000256" key="2">
    <source>
        <dbReference type="ARBA" id="ARBA00004620"/>
    </source>
</evidence>
<dbReference type="GeneID" id="100207789"/>
<dbReference type="SUPFAM" id="SSF82215">
    <property type="entry name" value="C-terminal autoproteolytic domain of nucleoporin nup98"/>
    <property type="match status" value="1"/>
</dbReference>
<dbReference type="Gene3D" id="1.10.10.2360">
    <property type="match status" value="1"/>
</dbReference>
<evidence type="ECO:0000256" key="12">
    <source>
        <dbReference type="SAM" id="MobiDB-lite"/>
    </source>
</evidence>
<feature type="compositionally biased region" description="Polar residues" evidence="12">
    <location>
        <begin position="628"/>
        <end position="638"/>
    </location>
</feature>
<feature type="domain" description="Peptidase S59" evidence="13">
    <location>
        <begin position="700"/>
        <end position="842"/>
    </location>
</feature>
<dbReference type="Gene3D" id="1.25.40.690">
    <property type="match status" value="1"/>
</dbReference>
<evidence type="ECO:0000256" key="4">
    <source>
        <dbReference type="ARBA" id="ARBA00013472"/>
    </source>
</evidence>
<name>A0ABM4D4T3_HYDVU</name>
<keyword evidence="6" id="KW-0068">Autocatalytic cleavage</keyword>
<dbReference type="Gene3D" id="3.30.1610.10">
    <property type="entry name" value="Peptidase S59, nucleoporin"/>
    <property type="match status" value="1"/>
</dbReference>
<gene>
    <name evidence="15" type="primary">LOC100207789</name>
</gene>
<evidence type="ECO:0000256" key="9">
    <source>
        <dbReference type="ARBA" id="ARBA00023010"/>
    </source>
</evidence>
<protein>
    <recommendedName>
        <fullName evidence="4">Nuclear pore complex protein Nup98-Nup96</fullName>
    </recommendedName>
</protein>
<feature type="region of interest" description="Disordered" evidence="12">
    <location>
        <begin position="517"/>
        <end position="538"/>
    </location>
</feature>
<evidence type="ECO:0000313" key="15">
    <source>
        <dbReference type="RefSeq" id="XP_065669301.1"/>
    </source>
</evidence>
<organism evidence="14 15">
    <name type="scientific">Hydra vulgaris</name>
    <name type="common">Hydra</name>
    <name type="synonym">Hydra attenuata</name>
    <dbReference type="NCBI Taxonomy" id="6087"/>
    <lineage>
        <taxon>Eukaryota</taxon>
        <taxon>Metazoa</taxon>
        <taxon>Cnidaria</taxon>
        <taxon>Hydrozoa</taxon>
        <taxon>Hydroidolina</taxon>
        <taxon>Anthoathecata</taxon>
        <taxon>Aplanulata</taxon>
        <taxon>Hydridae</taxon>
        <taxon>Hydra</taxon>
    </lineage>
</organism>
<dbReference type="Proteomes" id="UP001652625">
    <property type="component" value="Chromosome 12"/>
</dbReference>
<evidence type="ECO:0000256" key="11">
    <source>
        <dbReference type="ARBA" id="ARBA00023242"/>
    </source>
</evidence>
<dbReference type="Pfam" id="PF04096">
    <property type="entry name" value="Nucleoporin2"/>
    <property type="match status" value="1"/>
</dbReference>
<evidence type="ECO:0000256" key="7">
    <source>
        <dbReference type="ARBA" id="ARBA00022816"/>
    </source>
</evidence>
<dbReference type="InterPro" id="IPR037665">
    <property type="entry name" value="Nucleoporin_S59-like"/>
</dbReference>
<dbReference type="PANTHER" id="PTHR23198:SF6">
    <property type="entry name" value="NUCLEAR PORE COMPLEX PROTEIN NUP98-NUP96"/>
    <property type="match status" value="1"/>
</dbReference>
<evidence type="ECO:0000256" key="6">
    <source>
        <dbReference type="ARBA" id="ARBA00022813"/>
    </source>
</evidence>
<feature type="region of interest" description="Disordered" evidence="12">
    <location>
        <begin position="617"/>
        <end position="638"/>
    </location>
</feature>
<evidence type="ECO:0000256" key="10">
    <source>
        <dbReference type="ARBA" id="ARBA00023132"/>
    </source>
</evidence>
<keyword evidence="5" id="KW-0813">Transport</keyword>
<feature type="compositionally biased region" description="Acidic residues" evidence="12">
    <location>
        <begin position="924"/>
        <end position="934"/>
    </location>
</feature>
<sequence length="1794" mass="198181">MFGAKTPFGGGGFGTTTNAFGSQQTPFGSSTGGLFGNKTPAAGTFGTPSFGSTTPAQGSLFGSVQTGANLFGPKTTQPSTGFGGFGTTNTSGGLFGSNVGGGTSLFQAPQTSNAFGATNTAFGFGTSAATTNPFGATSSTGLFGASGTSVFGAQQTTGTTVKFVPVAGTEQVVKNGMTMNVKTQNQCITVMEAYKDKSVEELRLEDYDANRKGGSTSTGFGSLGSTGLFGATSNAAGTSLFGNSTVSKPSVFGGFGASNTTSGGLFGQTGTSLFGAKTTQSLFGTTTTTTASGFGGFGTSSTGLFGNTQTSSLFSGGGFGTTTTTSASGGGLFGSNFSFGQPASTATTGLFGSTAAKPTFGFGSTPSTGFGTSNTFSTGGSLFGSTAKPTFGGFGTTTSGFGAATSGFGSTTTSTNSLFGNNATGGLFGNKPTFGGFGTAATTSGTSLFGTNTFGLGNTGFSSLGGSTTGLAGGNPTIGGLSNIDQSTLAALRQQQIIQQQIKAIANTPFGDSPLFRNLTDSSKEKKPPQQITVKESSSQYKVFSRPTARVKPRPISSPSMGKYRLFEGLEEENDLSPSLMPKRNVKKLVIKKKSLSDNVADDVTLKFRTVDDDLIAPPPDIKPKSVLSPQSTVDSPQNGQVFDSTITELNHNAQTPLPTKRKGYLLTPLSQSYQEESPVVTYTQTENEELPLSHIKLSRPEYYTKPPLKDLDEMVKSEQCLIRDFIVGRDGYGEVKFLGVTNVYGLNLDEIVFFRRREVEVYPDNYVNKPEIGNELNKPAEITLLKVWPNDKSTQTPIKTPERLKASGFIDRIEEKTLAMDAMFLDYKPKEGAWVFRVNHFTRYGLHEQFIGEDAEIEHTKKSLLSLKKEKELSYIIDESIHFEKFGTQEEIISLVKEEVKDRFPIKSFNPGLELTISKETSDTEMDDKEDDNQMPVQSSMSSQNEFNYETQMEQDYLPFSHQLGRVSQVKPFTLQGMKTSILCDDEDMVDVKQKPARRENHLFSNTSIFNESRRSSSVFQKLDISKSKNPPDSLNNSVFLNLTLDNTVQSEPKAKKVNLFKSSLKQQIYASSDKEIIQVDNTENPNIFIKCRSYGLVPYEKSLLYRKTWLLADASLTHGREFHVRWNNGLSFVHMGDCVGIPKAETLKQGLYSGNFTQSCTQSPFGLSNMFVNVERLNSDVHQGSTQFIADCLNIALKNTEFTFDSSSSLKKPKLSSLYNAIKSYAEKSLQFKQATSKFEKKFFSVHSEVWQLVDALWGKLDPVEENSKYENQSLRRTALSKWLEIVLEEEVNEEVLTNKVKDDGHLSVIFSFLSGNKLCSACQVAKDNKEFRLASLLSQSAGDHHLKHYLRSQLTQWEESNIDLFMNVNRLKLYVLMSGMMVWKSKKNIISLCEKLNWKRSLALHLWYYCPATATINDAFKEYQYSFKGTETYGSYSSYPHPTYQKSDEEGTSKDICYHILNLYCKREHLLEKLLTPNTHVNNMVDYHLSWHLQRVLENLGYTHLNDDRHALLQYSYAAQLESIGLWQWAVFVLMHLRDNETRESSVKRILSRYCLINEKEGDMQFTEQEQMIIKDFQIPEHWMHEAKALHAKYIGRRYEETIHLIRAGHWGLAHVAAIDNLAADAIIEEDYENLKNILKDLCLPERCCTIKNWKLGGQVFLDYILLKEKLNQIHMKDTNFTMYHLEDMENEIVSLINRINMMKVENSRERLCQSEMARTCSNMLKIIFSLMNSSEDDIDDENPKWSSLKVASYVVDLPLPSDYYLKELRELLANYTQEIDSSHFNNHEEI</sequence>
<evidence type="ECO:0000259" key="13">
    <source>
        <dbReference type="PROSITE" id="PS51434"/>
    </source>
</evidence>
<evidence type="ECO:0000256" key="1">
    <source>
        <dbReference type="ARBA" id="ARBA00004567"/>
    </source>
</evidence>